<evidence type="ECO:0000256" key="9">
    <source>
        <dbReference type="ARBA" id="ARBA00023136"/>
    </source>
</evidence>
<feature type="transmembrane region" description="Helical" evidence="10">
    <location>
        <begin position="339"/>
        <end position="362"/>
    </location>
</feature>
<evidence type="ECO:0000256" key="6">
    <source>
        <dbReference type="ARBA" id="ARBA00022958"/>
    </source>
</evidence>
<evidence type="ECO:0000256" key="2">
    <source>
        <dbReference type="ARBA" id="ARBA00022448"/>
    </source>
</evidence>
<proteinExistence type="predicted"/>
<evidence type="ECO:0000256" key="4">
    <source>
        <dbReference type="ARBA" id="ARBA00022538"/>
    </source>
</evidence>
<gene>
    <name evidence="11" type="ORF">FCL54_07285</name>
</gene>
<sequence length="442" mass="48228">MHLSERRVIHLTPPQILMAVFGFFIVLGTFFLKLPFASTETVSWLDAFFTATSAMTVTGLVTVDTGTAYTLVGQIVILLLIQIGGLGIMSFAVLIYIMLGRKIGISERLLIQQALNQTSVGGIIQLVKSLMVFSLVMEGIAVVFLAFRWVPEYGVAKGLYYSLFHSISAFNNAGFALWPDGLNRFVSDPIINSVISMLFILGGIGFTVLIDLKKSKTFKELTLHSKLMIVGTIVINAVAFILILLFEYNNTATLGKLSVAGKIWGAYFQAVSPRTAGFNSVDIGSMEEPSIFFMIFLMFIGAGSASTGGGIKLTTFLAMVLSVITFLKGRDNIIIFRKTLPLLIIIKALAITVISFLFIFAAVMALELTQDLDFLPILFEVVSAFGTVGLSMGITAKLTFFGKIVIIFIMFLGKIGPLTLAFAFAKKENSKIRYPKEDILTG</sequence>
<accession>A0A5R9F729</accession>
<dbReference type="PANTHER" id="PTHR32024">
    <property type="entry name" value="TRK SYSTEM POTASSIUM UPTAKE PROTEIN TRKG-RELATED"/>
    <property type="match status" value="1"/>
</dbReference>
<keyword evidence="3" id="KW-1003">Cell membrane</keyword>
<keyword evidence="12" id="KW-1185">Reference proteome</keyword>
<dbReference type="GO" id="GO:0005886">
    <property type="term" value="C:plasma membrane"/>
    <property type="evidence" value="ECO:0007669"/>
    <property type="project" value="UniProtKB-SubCell"/>
</dbReference>
<keyword evidence="9 10" id="KW-0472">Membrane</keyword>
<evidence type="ECO:0000256" key="10">
    <source>
        <dbReference type="SAM" id="Phobius"/>
    </source>
</evidence>
<dbReference type="PANTHER" id="PTHR32024:SF1">
    <property type="entry name" value="KTR SYSTEM POTASSIUM UPTAKE PROTEIN B"/>
    <property type="match status" value="1"/>
</dbReference>
<feature type="transmembrane region" description="Helical" evidence="10">
    <location>
        <begin position="294"/>
        <end position="327"/>
    </location>
</feature>
<dbReference type="InterPro" id="IPR004772">
    <property type="entry name" value="TrkH"/>
</dbReference>
<name>A0A5R9F729_9BACL</name>
<evidence type="ECO:0000313" key="11">
    <source>
        <dbReference type="EMBL" id="TLS38319.1"/>
    </source>
</evidence>
<comment type="caution">
    <text evidence="11">The sequence shown here is derived from an EMBL/GenBank/DDBJ whole genome shotgun (WGS) entry which is preliminary data.</text>
</comment>
<feature type="transmembrane region" description="Helical" evidence="10">
    <location>
        <begin position="404"/>
        <end position="425"/>
    </location>
</feature>
<dbReference type="GO" id="GO:0015379">
    <property type="term" value="F:potassium:chloride symporter activity"/>
    <property type="evidence" value="ECO:0007669"/>
    <property type="project" value="InterPro"/>
</dbReference>
<dbReference type="AlphaFoldDB" id="A0A5R9F729"/>
<keyword evidence="4" id="KW-0633">Potassium transport</keyword>
<feature type="transmembrane region" description="Helical" evidence="10">
    <location>
        <begin position="16"/>
        <end position="36"/>
    </location>
</feature>
<feature type="transmembrane region" description="Helical" evidence="10">
    <location>
        <begin position="119"/>
        <end position="147"/>
    </location>
</feature>
<keyword evidence="2" id="KW-0813">Transport</keyword>
<feature type="transmembrane region" description="Helical" evidence="10">
    <location>
        <begin position="42"/>
        <end position="63"/>
    </location>
</feature>
<feature type="transmembrane region" description="Helical" evidence="10">
    <location>
        <begin position="75"/>
        <end position="99"/>
    </location>
</feature>
<evidence type="ECO:0000256" key="7">
    <source>
        <dbReference type="ARBA" id="ARBA00022989"/>
    </source>
</evidence>
<comment type="subcellular location">
    <subcellularLocation>
        <location evidence="1">Cell membrane</location>
        <topology evidence="1">Multi-pass membrane protein</topology>
    </subcellularLocation>
</comment>
<dbReference type="InterPro" id="IPR003445">
    <property type="entry name" value="Cat_transpt"/>
</dbReference>
<reference evidence="11 12" key="1">
    <citation type="submission" date="2019-04" db="EMBL/GenBank/DDBJ databases">
        <title>Bacillus caeni sp. nov., a bacterium isolated from mangrove sediment.</title>
        <authorList>
            <person name="Huang H."/>
            <person name="Mo K."/>
            <person name="Hu Y."/>
        </authorList>
    </citation>
    <scope>NUCLEOTIDE SEQUENCE [LARGE SCALE GENOMIC DNA]</scope>
    <source>
        <strain evidence="11 12">HB172195</strain>
    </source>
</reference>
<organism evidence="11 12">
    <name type="scientific">Exobacillus caeni</name>
    <dbReference type="NCBI Taxonomy" id="2574798"/>
    <lineage>
        <taxon>Bacteria</taxon>
        <taxon>Bacillati</taxon>
        <taxon>Bacillota</taxon>
        <taxon>Bacilli</taxon>
        <taxon>Bacillales</taxon>
        <taxon>Guptibacillaceae</taxon>
        <taxon>Exobacillus</taxon>
    </lineage>
</organism>
<keyword evidence="7 10" id="KW-1133">Transmembrane helix</keyword>
<keyword evidence="6" id="KW-0630">Potassium</keyword>
<dbReference type="OrthoDB" id="9810952at2"/>
<protein>
    <submittedName>
        <fullName evidence="11">Ktr system potassium transporter B</fullName>
    </submittedName>
</protein>
<dbReference type="Proteomes" id="UP000308230">
    <property type="component" value="Unassembled WGS sequence"/>
</dbReference>
<evidence type="ECO:0000313" key="12">
    <source>
        <dbReference type="Proteomes" id="UP000308230"/>
    </source>
</evidence>
<dbReference type="NCBIfam" id="TIGR00933">
    <property type="entry name" value="2a38"/>
    <property type="match status" value="1"/>
</dbReference>
<evidence type="ECO:0000256" key="5">
    <source>
        <dbReference type="ARBA" id="ARBA00022692"/>
    </source>
</evidence>
<evidence type="ECO:0000256" key="1">
    <source>
        <dbReference type="ARBA" id="ARBA00004651"/>
    </source>
</evidence>
<keyword evidence="5 10" id="KW-0812">Transmembrane</keyword>
<dbReference type="Pfam" id="PF02386">
    <property type="entry name" value="TrkH"/>
    <property type="match status" value="1"/>
</dbReference>
<evidence type="ECO:0000256" key="8">
    <source>
        <dbReference type="ARBA" id="ARBA00023065"/>
    </source>
</evidence>
<feature type="transmembrane region" description="Helical" evidence="10">
    <location>
        <begin position="224"/>
        <end position="246"/>
    </location>
</feature>
<feature type="transmembrane region" description="Helical" evidence="10">
    <location>
        <begin position="190"/>
        <end position="212"/>
    </location>
</feature>
<dbReference type="EMBL" id="SWLG01000004">
    <property type="protein sequence ID" value="TLS38319.1"/>
    <property type="molecule type" value="Genomic_DNA"/>
</dbReference>
<keyword evidence="8" id="KW-0406">Ion transport</keyword>
<evidence type="ECO:0000256" key="3">
    <source>
        <dbReference type="ARBA" id="ARBA00022475"/>
    </source>
</evidence>
<feature type="transmembrane region" description="Helical" evidence="10">
    <location>
        <begin position="374"/>
        <end position="392"/>
    </location>
</feature>